<dbReference type="EMBL" id="JACJLL010000033">
    <property type="protein sequence ID" value="MBM6819083.1"/>
    <property type="molecule type" value="Genomic_DNA"/>
</dbReference>
<dbReference type="Proteomes" id="UP000767334">
    <property type="component" value="Unassembled WGS sequence"/>
</dbReference>
<protein>
    <recommendedName>
        <fullName evidence="1">Stage 0 sporulation protein A homolog</fullName>
    </recommendedName>
</protein>
<dbReference type="PANTHER" id="PTHR37299">
    <property type="entry name" value="TRANSCRIPTIONAL REGULATOR-RELATED"/>
    <property type="match status" value="1"/>
</dbReference>
<dbReference type="PROSITE" id="PS50110">
    <property type="entry name" value="RESPONSE_REGULATORY"/>
    <property type="match status" value="1"/>
</dbReference>
<feature type="modified residue" description="4-aspartylphosphate" evidence="3">
    <location>
        <position position="53"/>
    </location>
</feature>
<dbReference type="InterPro" id="IPR007492">
    <property type="entry name" value="LytTR_DNA-bd_dom"/>
</dbReference>
<dbReference type="InterPro" id="IPR011006">
    <property type="entry name" value="CheY-like_superfamily"/>
</dbReference>
<evidence type="ECO:0000259" key="5">
    <source>
        <dbReference type="PROSITE" id="PS50930"/>
    </source>
</evidence>
<evidence type="ECO:0000259" key="4">
    <source>
        <dbReference type="PROSITE" id="PS50110"/>
    </source>
</evidence>
<dbReference type="PANTHER" id="PTHR37299:SF1">
    <property type="entry name" value="STAGE 0 SPORULATION PROTEIN A HOMOLOG"/>
    <property type="match status" value="1"/>
</dbReference>
<evidence type="ECO:0000256" key="2">
    <source>
        <dbReference type="ARBA" id="ARBA00024867"/>
    </source>
</evidence>
<keyword evidence="7" id="KW-1185">Reference proteome</keyword>
<dbReference type="Pfam" id="PF00072">
    <property type="entry name" value="Response_reg"/>
    <property type="match status" value="1"/>
</dbReference>
<dbReference type="Pfam" id="PF04397">
    <property type="entry name" value="LytTR"/>
    <property type="match status" value="1"/>
</dbReference>
<keyword evidence="3" id="KW-0597">Phosphoprotein</keyword>
<accession>A0ABS2FF17</accession>
<dbReference type="RefSeq" id="WP_195964381.1">
    <property type="nucleotide sequence ID" value="NZ_JACJLL010000033.1"/>
</dbReference>
<comment type="function">
    <text evidence="2">May play the central regulatory role in sporulation. It may be an element of the effector pathway responsible for the activation of sporulation genes in response to nutritional stress. Spo0A may act in concert with spo0H (a sigma factor) to control the expression of some genes that are critical to the sporulation process.</text>
</comment>
<dbReference type="InterPro" id="IPR046947">
    <property type="entry name" value="LytR-like"/>
</dbReference>
<feature type="domain" description="Response regulatory" evidence="4">
    <location>
        <begin position="2"/>
        <end position="119"/>
    </location>
</feature>
<dbReference type="SMART" id="SM00850">
    <property type="entry name" value="LytTR"/>
    <property type="match status" value="1"/>
</dbReference>
<dbReference type="Gene3D" id="3.40.50.2300">
    <property type="match status" value="1"/>
</dbReference>
<name>A0ABS2FF17_9CLOT</name>
<evidence type="ECO:0000313" key="6">
    <source>
        <dbReference type="EMBL" id="MBM6819083.1"/>
    </source>
</evidence>
<evidence type="ECO:0000256" key="3">
    <source>
        <dbReference type="PROSITE-ProRule" id="PRU00169"/>
    </source>
</evidence>
<reference evidence="6 7" key="1">
    <citation type="journal article" date="2021" name="Sci. Rep.">
        <title>The distribution of antibiotic resistance genes in chicken gut microbiota commensals.</title>
        <authorList>
            <person name="Juricova H."/>
            <person name="Matiasovicova J."/>
            <person name="Kubasova T."/>
            <person name="Cejkova D."/>
            <person name="Rychlik I."/>
        </authorList>
    </citation>
    <scope>NUCLEOTIDE SEQUENCE [LARGE SCALE GENOMIC DNA]</scope>
    <source>
        <strain evidence="6 7">An435</strain>
    </source>
</reference>
<comment type="caution">
    <text evidence="6">The sequence shown here is derived from an EMBL/GenBank/DDBJ whole genome shotgun (WGS) entry which is preliminary data.</text>
</comment>
<organism evidence="6 7">
    <name type="scientific">Clostridium saudiense</name>
    <dbReference type="NCBI Taxonomy" id="1414720"/>
    <lineage>
        <taxon>Bacteria</taxon>
        <taxon>Bacillati</taxon>
        <taxon>Bacillota</taxon>
        <taxon>Clostridia</taxon>
        <taxon>Eubacteriales</taxon>
        <taxon>Clostridiaceae</taxon>
        <taxon>Clostridium</taxon>
    </lineage>
</organism>
<dbReference type="PROSITE" id="PS50930">
    <property type="entry name" value="HTH_LYTTR"/>
    <property type="match status" value="1"/>
</dbReference>
<dbReference type="SMART" id="SM00448">
    <property type="entry name" value="REC"/>
    <property type="match status" value="1"/>
</dbReference>
<evidence type="ECO:0000256" key="1">
    <source>
        <dbReference type="ARBA" id="ARBA00018672"/>
    </source>
</evidence>
<dbReference type="CDD" id="cd00156">
    <property type="entry name" value="REC"/>
    <property type="match status" value="1"/>
</dbReference>
<proteinExistence type="predicted"/>
<gene>
    <name evidence="6" type="ORF">H6A19_06980</name>
</gene>
<sequence>MNILLVEDEKIQREALASIIKSNFVDVRIYEAASKKEALKIINEKDVHLFFIDIHLKDSSGLELAKKIRQHENHSLTGIVFVTGELIHIIEAFKSIHCYDFIVKPYKEKDIINIVNVFFNSTPLKSIKEGKYSFIDIDSNISIKLYHNDIIYIEYIEKSCNIHTVSGMYNVKRTSLVKLLKSLNDDEIIQTHRSFAVNIKYITEIEKTYEKVWSIKMRGSENMVLLSYTYRQAFLRRIE</sequence>
<dbReference type="InterPro" id="IPR001789">
    <property type="entry name" value="Sig_transdc_resp-reg_receiver"/>
</dbReference>
<feature type="domain" description="HTH LytTR-type" evidence="5">
    <location>
        <begin position="148"/>
        <end position="239"/>
    </location>
</feature>
<evidence type="ECO:0000313" key="7">
    <source>
        <dbReference type="Proteomes" id="UP000767334"/>
    </source>
</evidence>
<dbReference type="Gene3D" id="2.40.50.1020">
    <property type="entry name" value="LytTr DNA-binding domain"/>
    <property type="match status" value="1"/>
</dbReference>
<dbReference type="SUPFAM" id="SSF52172">
    <property type="entry name" value="CheY-like"/>
    <property type="match status" value="1"/>
</dbReference>